<proteinExistence type="predicted"/>
<dbReference type="EMBL" id="KN847321">
    <property type="protein sequence ID" value="KIW52730.1"/>
    <property type="molecule type" value="Genomic_DNA"/>
</dbReference>
<evidence type="ECO:0000313" key="3">
    <source>
        <dbReference type="Proteomes" id="UP000054342"/>
    </source>
</evidence>
<reference evidence="2 3" key="1">
    <citation type="submission" date="2015-01" db="EMBL/GenBank/DDBJ databases">
        <title>The Genome Sequence of Exophiala xenobiotica CBS118157.</title>
        <authorList>
            <consortium name="The Broad Institute Genomics Platform"/>
            <person name="Cuomo C."/>
            <person name="de Hoog S."/>
            <person name="Gorbushina A."/>
            <person name="Stielow B."/>
            <person name="Teixiera M."/>
            <person name="Abouelleil A."/>
            <person name="Chapman S.B."/>
            <person name="Priest M."/>
            <person name="Young S.K."/>
            <person name="Wortman J."/>
            <person name="Nusbaum C."/>
            <person name="Birren B."/>
        </authorList>
    </citation>
    <scope>NUCLEOTIDE SEQUENCE [LARGE SCALE GENOMIC DNA]</scope>
    <source>
        <strain evidence="2 3">CBS 118157</strain>
    </source>
</reference>
<keyword evidence="3" id="KW-1185">Reference proteome</keyword>
<keyword evidence="1" id="KW-0732">Signal</keyword>
<accession>A0A0D2EDG5</accession>
<protein>
    <submittedName>
        <fullName evidence="2">Uncharacterized protein</fullName>
    </submittedName>
</protein>
<dbReference type="HOGENOM" id="CLU_102604_0_0_1"/>
<dbReference type="AlphaFoldDB" id="A0A0D2EDG5"/>
<evidence type="ECO:0000313" key="2">
    <source>
        <dbReference type="EMBL" id="KIW52730.1"/>
    </source>
</evidence>
<feature type="chain" id="PRO_5002241283" evidence="1">
    <location>
        <begin position="21"/>
        <end position="192"/>
    </location>
</feature>
<dbReference type="OrthoDB" id="4121076at2759"/>
<gene>
    <name evidence="2" type="ORF">PV05_08353</name>
</gene>
<organism evidence="2 3">
    <name type="scientific">Exophiala xenobiotica</name>
    <dbReference type="NCBI Taxonomy" id="348802"/>
    <lineage>
        <taxon>Eukaryota</taxon>
        <taxon>Fungi</taxon>
        <taxon>Dikarya</taxon>
        <taxon>Ascomycota</taxon>
        <taxon>Pezizomycotina</taxon>
        <taxon>Eurotiomycetes</taxon>
        <taxon>Chaetothyriomycetidae</taxon>
        <taxon>Chaetothyriales</taxon>
        <taxon>Herpotrichiellaceae</taxon>
        <taxon>Exophiala</taxon>
    </lineage>
</organism>
<sequence length="192" mass="20795">MARLAPILLLFLSLISRVVTYDSGYWTPSATSTVWWTPSPITTAWWTPTTTSYWSTWTPTTTYTTCYTQSNVVVTITSILPCPETSTVIYWECCDQCETNCYNTPTPTTTPNIWVGTTTVTSHTTITPAQGGTTTTSNGLVIIYTSNPAAATETPSIVYAVSSDALGQDGGMPNLWSYGMVLAVVATVMILL</sequence>
<feature type="signal peptide" evidence="1">
    <location>
        <begin position="1"/>
        <end position="20"/>
    </location>
</feature>
<dbReference type="Proteomes" id="UP000054342">
    <property type="component" value="Unassembled WGS sequence"/>
</dbReference>
<name>A0A0D2EDG5_9EURO</name>
<dbReference type="GeneID" id="25330261"/>
<dbReference type="RefSeq" id="XP_013313314.1">
    <property type="nucleotide sequence ID" value="XM_013457860.1"/>
</dbReference>
<evidence type="ECO:0000256" key="1">
    <source>
        <dbReference type="SAM" id="SignalP"/>
    </source>
</evidence>